<organism evidence="2 3">
    <name type="scientific">Brassica rapa subsp. trilocularis</name>
    <dbReference type="NCBI Taxonomy" id="1813537"/>
    <lineage>
        <taxon>Eukaryota</taxon>
        <taxon>Viridiplantae</taxon>
        <taxon>Streptophyta</taxon>
        <taxon>Embryophyta</taxon>
        <taxon>Tracheophyta</taxon>
        <taxon>Spermatophyta</taxon>
        <taxon>Magnoliopsida</taxon>
        <taxon>eudicotyledons</taxon>
        <taxon>Gunneridae</taxon>
        <taxon>Pentapetalae</taxon>
        <taxon>rosids</taxon>
        <taxon>malvids</taxon>
        <taxon>Brassicales</taxon>
        <taxon>Brassicaceae</taxon>
        <taxon>Brassiceae</taxon>
        <taxon>Brassica</taxon>
    </lineage>
</organism>
<dbReference type="SUPFAM" id="SSF52047">
    <property type="entry name" value="RNI-like"/>
    <property type="match status" value="3"/>
</dbReference>
<accession>A0ABQ7MXW1</accession>
<name>A0ABQ7MXW1_BRACM</name>
<reference evidence="2 3" key="1">
    <citation type="submission" date="2021-03" db="EMBL/GenBank/DDBJ databases">
        <authorList>
            <person name="King G.J."/>
            <person name="Bancroft I."/>
            <person name="Baten A."/>
            <person name="Bloomfield J."/>
            <person name="Borpatragohain P."/>
            <person name="He Z."/>
            <person name="Irish N."/>
            <person name="Irwin J."/>
            <person name="Liu K."/>
            <person name="Mauleon R.P."/>
            <person name="Moore J."/>
            <person name="Morris R."/>
            <person name="Ostergaard L."/>
            <person name="Wang B."/>
            <person name="Wells R."/>
        </authorList>
    </citation>
    <scope>NUCLEOTIDE SEQUENCE [LARGE SCALE GENOMIC DNA]</scope>
    <source>
        <strain evidence="2">R-o-18</strain>
        <tissue evidence="2">Leaf</tissue>
    </source>
</reference>
<dbReference type="InterPro" id="IPR053781">
    <property type="entry name" value="F-box_AtFBL13-like"/>
</dbReference>
<proteinExistence type="predicted"/>
<dbReference type="Gene3D" id="1.20.1280.50">
    <property type="match status" value="1"/>
</dbReference>
<evidence type="ECO:0000313" key="3">
    <source>
        <dbReference type="Proteomes" id="UP000823674"/>
    </source>
</evidence>
<sequence>MKRLLSKRRKRGETGSKEELFCDHTWPEDYFFTKRYSRRREDAISKLPDSLLSQILSHLPTTKEAVRTSVLSKRWKSLYLLIPSLVLNANEFPNHNSFVSFIDKFLAFSKEQNSILRKLKLSVKKNVNDPPCVTRWLDSVSSSKLNHLDVECLVNRKLLEAIPRSLYVCHTLVYLRLHRVSLGEFVDSVSLPCLKTLVLEHNVYANDVTLELLISSSPVLEDLSVVRMVPDNIKFLRVCSKSLTSLHIDYLFGEDDDFDDKGFGRDGTGVFIDAPRLEYLKFEDDLSDSKVITNSGSLTNVNIVYVFGENDDTADVIDLPKRDMIRKFFTSISGVTDMKLSAHIVEFLHYNNEFDPMLLPQFCNLSRLKLKVPKSCLKMLPTLLERCPNLNSLVLVLDFYKSNGKARKIRASSIPRCLQSSLENVEIKRFNGEAARMEVARYFVENSLVLKKLVLDIGCSTMEKGFYITEQGFSMFRDLLALPRPSSAKTMSKRGTSGCRTEEDRISFLPDHLLCQILYNVHTKTAVMTSVLSTRWRTIWLSIPLLDLHTDDFPNFTAFVIFISRYLDLSTGSSCLHKLKLALRFQDISSESWNLAFLSGYLSPYYLITKWINKAVTRKVQHLDILYPWIVEMMPLSIYTCVTLVSLKLSNVSLADSEYVSLPRLKIMHLVDNAYANDAFLEKLISSCPVLEDLTVVRNKYTEDYLEVLRVRSQSLKSLVVDLDGRKCWYRDCRGICVYLKHEQLPQFPHLIRLHAVLYNSDLGNLANILESCQNLKSLVLELINLKEEELLIPSSVPKCLRSSLEYVEIKTPIRGDVAEIELVKYFLENSVVLKKLKMCLRCWRMNEESIILMQLLRLRRCSPSCEKTMSERGVACRRRTGEDMISLLPDHLLCQILSDVPTKTAVVTSVLSTRWRTIWLSTPVLDLHTDDFPNFTAFASFISWFLDFSKGSSCLHKLKLDLVSKRPIQEISIESSWDLAFVRGYLDPYYLITDWINKAVTRKVQHLDISYPWIVEMMPLSIYTCETLVSLKLQNVPLADSQYVSLPLLNTMHLVDNIYASDALLENLVSSCPVLEDLTVVRKGDTVYNFEVLRVRSQSLKSLVVVLSGREWWYKACRVAVIDAPGLNYLSLKDNKFTSYVISSLSSSAKVDIDVSFDVEISGQTTLIDSSKRSAVRSFFSMLSSVRDMTISLTTLEGMYLYLKHEPLPQFPYLIRLHAVLSNSDLGNLPNILESCPNLKSLVLELNNFRKEELLIFSSSAPECLRLSLECVEIRTPIRGAVAEIELVKYFLENSAVLRKIKMRLRRGIMNNESNICMQLLRLRRCSPSCEVVVEELEDTFQGLDFYSELMNVTKLFMPCLELLPTLLESCPNQNSLVLVLDFYSRDEKAAEIKPSSVHRCLLSSLEYV</sequence>
<dbReference type="Pfam" id="PF00646">
    <property type="entry name" value="F-box"/>
    <property type="match status" value="3"/>
</dbReference>
<evidence type="ECO:0000313" key="2">
    <source>
        <dbReference type="EMBL" id="KAG5403539.1"/>
    </source>
</evidence>
<dbReference type="Pfam" id="PF08387">
    <property type="entry name" value="FBD"/>
    <property type="match status" value="3"/>
</dbReference>
<feature type="domain" description="F-box" evidence="1">
    <location>
        <begin position="41"/>
        <end position="78"/>
    </location>
</feature>
<keyword evidence="3" id="KW-1185">Reference proteome</keyword>
<dbReference type="InterPro" id="IPR032675">
    <property type="entry name" value="LRR_dom_sf"/>
</dbReference>
<dbReference type="PROSITE" id="PS50181">
    <property type="entry name" value="FBOX"/>
    <property type="match status" value="1"/>
</dbReference>
<protein>
    <recommendedName>
        <fullName evidence="1">F-box domain-containing protein</fullName>
    </recommendedName>
</protein>
<dbReference type="CDD" id="cd22160">
    <property type="entry name" value="F-box_AtFBL13-like"/>
    <property type="match status" value="2"/>
</dbReference>
<dbReference type="Proteomes" id="UP000823674">
    <property type="component" value="Chromosome A03"/>
</dbReference>
<dbReference type="SMART" id="SM00256">
    <property type="entry name" value="FBOX"/>
    <property type="match status" value="3"/>
</dbReference>
<dbReference type="InterPro" id="IPR006566">
    <property type="entry name" value="FBD"/>
</dbReference>
<dbReference type="InterPro" id="IPR055411">
    <property type="entry name" value="LRR_FXL15/At3g58940/PEG3-like"/>
</dbReference>
<dbReference type="InterPro" id="IPR001810">
    <property type="entry name" value="F-box_dom"/>
</dbReference>
<dbReference type="PANTHER" id="PTHR31900">
    <property type="entry name" value="F-BOX/RNI SUPERFAMILY PROTEIN-RELATED"/>
    <property type="match status" value="1"/>
</dbReference>
<dbReference type="SMART" id="SM00579">
    <property type="entry name" value="FBD"/>
    <property type="match status" value="3"/>
</dbReference>
<dbReference type="InterPro" id="IPR050232">
    <property type="entry name" value="FBL13/AtMIF1-like"/>
</dbReference>
<dbReference type="SUPFAM" id="SSF81383">
    <property type="entry name" value="F-box domain"/>
    <property type="match status" value="3"/>
</dbReference>
<evidence type="ECO:0000259" key="1">
    <source>
        <dbReference type="PROSITE" id="PS50181"/>
    </source>
</evidence>
<dbReference type="PANTHER" id="PTHR31900:SF33">
    <property type="entry name" value="PROTEIN WITH RNI-LIKE_FBD-LIKE DOMAIN"/>
    <property type="match status" value="1"/>
</dbReference>
<dbReference type="Pfam" id="PF24758">
    <property type="entry name" value="LRR_At5g56370"/>
    <property type="match status" value="3"/>
</dbReference>
<dbReference type="EMBL" id="JADBGQ010000003">
    <property type="protein sequence ID" value="KAG5403539.1"/>
    <property type="molecule type" value="Genomic_DNA"/>
</dbReference>
<gene>
    <name evidence="2" type="primary">A03p011190.1_BraROA</name>
    <name evidence="2" type="ORF">IGI04_009658</name>
</gene>
<comment type="caution">
    <text evidence="2">The sequence shown here is derived from an EMBL/GenBank/DDBJ whole genome shotgun (WGS) entry which is preliminary data.</text>
</comment>
<dbReference type="Gene3D" id="3.80.10.10">
    <property type="entry name" value="Ribonuclease Inhibitor"/>
    <property type="match status" value="3"/>
</dbReference>
<dbReference type="InterPro" id="IPR036047">
    <property type="entry name" value="F-box-like_dom_sf"/>
</dbReference>